<name>A0A2U0I7N6_9FLAO</name>
<comment type="caution">
    <text evidence="1">The sequence shown here is derived from an EMBL/GenBank/DDBJ whole genome shotgun (WGS) entry which is preliminary data.</text>
</comment>
<reference evidence="1 2" key="1">
    <citation type="submission" date="2018-04" db="EMBL/GenBank/DDBJ databases">
        <title>Marixanthomonas spongiae HN-E44 sp. nov., isolated from a marine sponge.</title>
        <authorList>
            <person name="Luo L."/>
            <person name="Zhuang L."/>
        </authorList>
    </citation>
    <scope>NUCLEOTIDE SEQUENCE [LARGE SCALE GENOMIC DNA]</scope>
    <source>
        <strain evidence="1 2">HN-E44</strain>
    </source>
</reference>
<protein>
    <recommendedName>
        <fullName evidence="3">Outer membrane protein beta-barrel domain-containing protein</fullName>
    </recommendedName>
</protein>
<evidence type="ECO:0008006" key="3">
    <source>
        <dbReference type="Google" id="ProtNLM"/>
    </source>
</evidence>
<sequence>MKQILLILLAIAPILVFGQEKHTVDKEREYRYNVYAFGGFFFKDTKGFNVSVNGQIGIQNTLSIGLDVTRGFYQSPALNFTPSKEIIAHYPDDAEGAVPPVLVKGSDDDVFTGVSVYVAKEVDFGSFFALDIQAGPSLSFIKVRDYTYGYSPASGGFGGPNFGNGARISTTSTENRKTTFNGYARVIFKFKFGKLFSIGISPFANINSEESNTGIQAGLGFTF</sequence>
<keyword evidence="2" id="KW-1185">Reference proteome</keyword>
<dbReference type="EMBL" id="QEHR01000001">
    <property type="protein sequence ID" value="PVW17060.1"/>
    <property type="molecule type" value="Genomic_DNA"/>
</dbReference>
<accession>A0A2U0I7N6</accession>
<dbReference type="Proteomes" id="UP000245962">
    <property type="component" value="Unassembled WGS sequence"/>
</dbReference>
<organism evidence="1 2">
    <name type="scientific">Marixanthomonas spongiae</name>
    <dbReference type="NCBI Taxonomy" id="2174845"/>
    <lineage>
        <taxon>Bacteria</taxon>
        <taxon>Pseudomonadati</taxon>
        <taxon>Bacteroidota</taxon>
        <taxon>Flavobacteriia</taxon>
        <taxon>Flavobacteriales</taxon>
        <taxon>Flavobacteriaceae</taxon>
        <taxon>Marixanthomonas</taxon>
    </lineage>
</organism>
<dbReference type="AlphaFoldDB" id="A0A2U0I7N6"/>
<evidence type="ECO:0000313" key="2">
    <source>
        <dbReference type="Proteomes" id="UP000245962"/>
    </source>
</evidence>
<dbReference type="RefSeq" id="WP_116692804.1">
    <property type="nucleotide sequence ID" value="NZ_QEHR01000001.1"/>
</dbReference>
<proteinExistence type="predicted"/>
<evidence type="ECO:0000313" key="1">
    <source>
        <dbReference type="EMBL" id="PVW17060.1"/>
    </source>
</evidence>
<gene>
    <name evidence="1" type="ORF">DDV96_00595</name>
</gene>